<keyword evidence="4" id="KW-0812">Transmembrane</keyword>
<keyword evidence="4" id="KW-0472">Membrane</keyword>
<evidence type="ECO:0000259" key="6">
    <source>
        <dbReference type="PROSITE" id="PS50112"/>
    </source>
</evidence>
<comment type="similarity">
    <text evidence="2">Belongs to the methyl-accepting chemotaxis (MCP) protein family.</text>
</comment>
<protein>
    <submittedName>
        <fullName evidence="7">PAS domain S-box protein</fullName>
    </submittedName>
</protein>
<dbReference type="SUPFAM" id="SSF58104">
    <property type="entry name" value="Methyl-accepting chemotaxis protein (MCP) signaling domain"/>
    <property type="match status" value="1"/>
</dbReference>
<dbReference type="GO" id="GO:0004888">
    <property type="term" value="F:transmembrane signaling receptor activity"/>
    <property type="evidence" value="ECO:0007669"/>
    <property type="project" value="TreeGrafter"/>
</dbReference>
<feature type="domain" description="Methyl-accepting transducer" evidence="5">
    <location>
        <begin position="264"/>
        <end position="528"/>
    </location>
</feature>
<dbReference type="PANTHER" id="PTHR43531">
    <property type="entry name" value="PROTEIN ICFG"/>
    <property type="match status" value="1"/>
</dbReference>
<keyword evidence="1" id="KW-0145">Chemotaxis</keyword>
<dbReference type="InterPro" id="IPR000014">
    <property type="entry name" value="PAS"/>
</dbReference>
<evidence type="ECO:0000256" key="2">
    <source>
        <dbReference type="ARBA" id="ARBA00029447"/>
    </source>
</evidence>
<dbReference type="CDD" id="cd00130">
    <property type="entry name" value="PAS"/>
    <property type="match status" value="1"/>
</dbReference>
<evidence type="ECO:0000313" key="8">
    <source>
        <dbReference type="Proteomes" id="UP000006339"/>
    </source>
</evidence>
<dbReference type="PROSITE" id="PS50111">
    <property type="entry name" value="CHEMOTAXIS_TRANSDUC_2"/>
    <property type="match status" value="1"/>
</dbReference>
<dbReference type="InterPro" id="IPR051310">
    <property type="entry name" value="MCP_chemotaxis"/>
</dbReference>
<dbReference type="RefSeq" id="WP_004754144.1">
    <property type="nucleotide sequence ID" value="NZ_AKWH02000008.1"/>
</dbReference>
<name>A0A828Y662_9LEPT</name>
<organism evidence="7 8">
    <name type="scientific">Leptospira kirschneri str. 200802841</name>
    <dbReference type="NCBI Taxonomy" id="1193047"/>
    <lineage>
        <taxon>Bacteria</taxon>
        <taxon>Pseudomonadati</taxon>
        <taxon>Spirochaetota</taxon>
        <taxon>Spirochaetia</taxon>
        <taxon>Leptospirales</taxon>
        <taxon>Leptospiraceae</taxon>
        <taxon>Leptospira</taxon>
    </lineage>
</organism>
<dbReference type="PANTHER" id="PTHR43531:SF11">
    <property type="entry name" value="METHYL-ACCEPTING CHEMOTAXIS PROTEIN 3"/>
    <property type="match status" value="1"/>
</dbReference>
<dbReference type="InterPro" id="IPR013655">
    <property type="entry name" value="PAS_fold_3"/>
</dbReference>
<dbReference type="GO" id="GO:0006935">
    <property type="term" value="P:chemotaxis"/>
    <property type="evidence" value="ECO:0007669"/>
    <property type="project" value="UniProtKB-KW"/>
</dbReference>
<dbReference type="NCBIfam" id="TIGR00229">
    <property type="entry name" value="sensory_box"/>
    <property type="match status" value="1"/>
</dbReference>
<dbReference type="GeneID" id="34313408"/>
<dbReference type="PROSITE" id="PS50112">
    <property type="entry name" value="PAS"/>
    <property type="match status" value="1"/>
</dbReference>
<dbReference type="GO" id="GO:0005886">
    <property type="term" value="C:plasma membrane"/>
    <property type="evidence" value="ECO:0007669"/>
    <property type="project" value="TreeGrafter"/>
</dbReference>
<reference evidence="7" key="1">
    <citation type="submission" date="2012-10" db="EMBL/GenBank/DDBJ databases">
        <authorList>
            <person name="Harkins D.M."/>
            <person name="Durkin A.S."/>
            <person name="Brinkac L.M."/>
            <person name="Selengut J.D."/>
            <person name="Sanka R."/>
            <person name="DePew J."/>
            <person name="Purushe J."/>
            <person name="Picardeau M."/>
            <person name="Werts C."/>
            <person name="Goarant C."/>
            <person name="Vinetz J.M."/>
            <person name="Sutton G.G."/>
            <person name="Nelson W.C."/>
            <person name="Fouts D.E."/>
        </authorList>
    </citation>
    <scope>NUCLEOTIDE SEQUENCE [LARGE SCALE GENOMIC DNA]</scope>
    <source>
        <strain evidence="7">200802841</strain>
    </source>
</reference>
<dbReference type="Proteomes" id="UP000006339">
    <property type="component" value="Unassembled WGS sequence"/>
</dbReference>
<keyword evidence="4" id="KW-1133">Transmembrane helix</keyword>
<comment type="caution">
    <text evidence="7">The sequence shown here is derived from an EMBL/GenBank/DDBJ whole genome shotgun (WGS) entry which is preliminary data.</text>
</comment>
<evidence type="ECO:0000259" key="5">
    <source>
        <dbReference type="PROSITE" id="PS50111"/>
    </source>
</evidence>
<feature type="transmembrane region" description="Helical" evidence="4">
    <location>
        <begin position="185"/>
        <end position="206"/>
    </location>
</feature>
<dbReference type="SUPFAM" id="SSF55785">
    <property type="entry name" value="PYP-like sensor domain (PAS domain)"/>
    <property type="match status" value="1"/>
</dbReference>
<evidence type="ECO:0000256" key="3">
    <source>
        <dbReference type="PROSITE-ProRule" id="PRU00284"/>
    </source>
</evidence>
<dbReference type="AlphaFoldDB" id="A0A828Y662"/>
<evidence type="ECO:0000313" key="7">
    <source>
        <dbReference type="EMBL" id="EKO53466.1"/>
    </source>
</evidence>
<keyword evidence="8" id="KW-1185">Reference proteome</keyword>
<dbReference type="SMART" id="SM00283">
    <property type="entry name" value="MA"/>
    <property type="match status" value="1"/>
</dbReference>
<evidence type="ECO:0000256" key="1">
    <source>
        <dbReference type="ARBA" id="ARBA00022500"/>
    </source>
</evidence>
<dbReference type="Pfam" id="PF08447">
    <property type="entry name" value="PAS_3"/>
    <property type="match status" value="1"/>
</dbReference>
<feature type="transmembrane region" description="Helical" evidence="4">
    <location>
        <begin position="160"/>
        <end position="179"/>
    </location>
</feature>
<dbReference type="Gene3D" id="1.10.287.950">
    <property type="entry name" value="Methyl-accepting chemotaxis protein"/>
    <property type="match status" value="2"/>
</dbReference>
<dbReference type="InterPro" id="IPR035965">
    <property type="entry name" value="PAS-like_dom_sf"/>
</dbReference>
<dbReference type="InterPro" id="IPR004089">
    <property type="entry name" value="MCPsignal_dom"/>
</dbReference>
<dbReference type="GO" id="GO:0007165">
    <property type="term" value="P:signal transduction"/>
    <property type="evidence" value="ECO:0007669"/>
    <property type="project" value="UniProtKB-KW"/>
</dbReference>
<sequence length="565" mass="62806">MRKNLPITNQEIKVPINSVLISRTDMKGRISYVSQDFANISGFSEEEMLGEPHNLIRHPDVPPEIFREMWETIKNGNPWSGIVKNRTKSGDHYWVDATVTPVMSEGVISGYMSVRKKATQDQIQRAEILFSQLKNTKSFFWKLEEGIQILFKKLGLSGKIIVYALLVFVPLLFANFEWIRNGLVVLPLLGVICGSIGILFLIKTILNYRKEIREIISIQKEIVSGNFLIEIPEKKGSSEIFEIRSSLRVFVISIWGLLVQIKENFEKNQELYQYLSQSSEQFQSKTQNQAASVEETASASHELSSTLDEIVKSIHLQSTGLTAINDGIGKVNESIQNVSKSMDNLSSQTSSVKEKASQSEITFEKAILAMNEIKEYSSGISNIIGIITSISEKTNLLSLNASIESARAGEAGKGFSVVAEEISKLASRTRDSIKDIVNLIDNTTKAVNLGAEKFQESLSIVKQLTDYIGEVNSSATIVRASLFAQAEKLGEIRKNTDQVNQLGEAVSESSGFQKTASDEISLSMQNIAESSELIARTSGEIKQLVDESIRKAAKLYEILKHFKTS</sequence>
<dbReference type="Pfam" id="PF00015">
    <property type="entry name" value="MCPsignal"/>
    <property type="match status" value="1"/>
</dbReference>
<dbReference type="EMBL" id="AKWH02000008">
    <property type="protein sequence ID" value="EKO53466.1"/>
    <property type="molecule type" value="Genomic_DNA"/>
</dbReference>
<keyword evidence="3" id="KW-0807">Transducer</keyword>
<accession>A0A828Y662</accession>
<proteinExistence type="inferred from homology"/>
<dbReference type="Gene3D" id="3.30.450.20">
    <property type="entry name" value="PAS domain"/>
    <property type="match status" value="1"/>
</dbReference>
<feature type="domain" description="PAS" evidence="6">
    <location>
        <begin position="25"/>
        <end position="76"/>
    </location>
</feature>
<evidence type="ECO:0000256" key="4">
    <source>
        <dbReference type="SAM" id="Phobius"/>
    </source>
</evidence>
<gene>
    <name evidence="7" type="ORF">LEP1GSC131_3917</name>
</gene>